<keyword evidence="1" id="KW-0378">Hydrolase</keyword>
<dbReference type="NCBIfam" id="TIGR03784">
    <property type="entry name" value="marine_sortase"/>
    <property type="match status" value="1"/>
</dbReference>
<reference evidence="2 3" key="1">
    <citation type="submission" date="2018-11" db="EMBL/GenBank/DDBJ databases">
        <title>Genomic Encyclopedia of Type Strains, Phase IV (KMG-IV): sequencing the most valuable type-strain genomes for metagenomic binning, comparative biology and taxonomic classification.</title>
        <authorList>
            <person name="Goeker M."/>
        </authorList>
    </citation>
    <scope>NUCLEOTIDE SEQUENCE [LARGE SCALE GENOMIC DNA]</scope>
    <source>
        <strain evidence="2 3">DSM 100316</strain>
    </source>
</reference>
<dbReference type="AlphaFoldDB" id="A0A3N2DQ23"/>
<dbReference type="InterPro" id="IPR022445">
    <property type="entry name" value="Sortase_proteobact_type"/>
</dbReference>
<evidence type="ECO:0000256" key="1">
    <source>
        <dbReference type="ARBA" id="ARBA00022801"/>
    </source>
</evidence>
<evidence type="ECO:0000313" key="2">
    <source>
        <dbReference type="EMBL" id="ROS01880.1"/>
    </source>
</evidence>
<keyword evidence="3" id="KW-1185">Reference proteome</keyword>
<sequence length="204" mass="22686">MLAMKRAKAAWQDRRRLFARVLVVVLMVVAALQLSSGLYIQLKAVLAQHLIAHSWQQSLQQGGAAVKPWRWADTWPVARLQFPEHKVDLYVLEGSEGNSLAFGPGHMTASSAVGEGGTSVIAGHRDTHFHFFRNIVIGDQVQVTDKHGVVHYYRVERAEIVDSREATIGLNADVDQLLMVTCFPFDGINITTLRYQLVAKPVTT</sequence>
<dbReference type="InterPro" id="IPR023365">
    <property type="entry name" value="Sortase_dom-sf"/>
</dbReference>
<dbReference type="InterPro" id="IPR041999">
    <property type="entry name" value="Sortase_D_1"/>
</dbReference>
<protein>
    <submittedName>
        <fullName evidence="2">Sortase A</fullName>
    </submittedName>
</protein>
<comment type="caution">
    <text evidence="2">The sequence shown here is derived from an EMBL/GenBank/DDBJ whole genome shotgun (WGS) entry which is preliminary data.</text>
</comment>
<dbReference type="RefSeq" id="WP_123712633.1">
    <property type="nucleotide sequence ID" value="NZ_RKHR01000004.1"/>
</dbReference>
<organism evidence="2 3">
    <name type="scientific">Sinobacterium caligoides</name>
    <dbReference type="NCBI Taxonomy" id="933926"/>
    <lineage>
        <taxon>Bacteria</taxon>
        <taxon>Pseudomonadati</taxon>
        <taxon>Pseudomonadota</taxon>
        <taxon>Gammaproteobacteria</taxon>
        <taxon>Cellvibrionales</taxon>
        <taxon>Spongiibacteraceae</taxon>
        <taxon>Sinobacterium</taxon>
    </lineage>
</organism>
<proteinExistence type="predicted"/>
<dbReference type="InterPro" id="IPR005754">
    <property type="entry name" value="Sortase"/>
</dbReference>
<dbReference type="SUPFAM" id="SSF63817">
    <property type="entry name" value="Sortase"/>
    <property type="match status" value="1"/>
</dbReference>
<name>A0A3N2DQ23_9GAMM</name>
<dbReference type="NCBIfam" id="TIGR01076">
    <property type="entry name" value="sortase_fam"/>
    <property type="match status" value="1"/>
</dbReference>
<dbReference type="EMBL" id="RKHR01000004">
    <property type="protein sequence ID" value="ROS01880.1"/>
    <property type="molecule type" value="Genomic_DNA"/>
</dbReference>
<accession>A0A3N2DQ23</accession>
<dbReference type="OrthoDB" id="9790661at2"/>
<dbReference type="GO" id="GO:0016787">
    <property type="term" value="F:hydrolase activity"/>
    <property type="evidence" value="ECO:0007669"/>
    <property type="project" value="UniProtKB-KW"/>
</dbReference>
<dbReference type="Proteomes" id="UP000275394">
    <property type="component" value="Unassembled WGS sequence"/>
</dbReference>
<dbReference type="Pfam" id="PF04203">
    <property type="entry name" value="Sortase"/>
    <property type="match status" value="1"/>
</dbReference>
<dbReference type="Gene3D" id="2.40.260.10">
    <property type="entry name" value="Sortase"/>
    <property type="match status" value="1"/>
</dbReference>
<gene>
    <name evidence="2" type="ORF">EDC56_2329</name>
</gene>
<dbReference type="CDD" id="cd05828">
    <property type="entry name" value="Sortase_D_1"/>
    <property type="match status" value="1"/>
</dbReference>
<evidence type="ECO:0000313" key="3">
    <source>
        <dbReference type="Proteomes" id="UP000275394"/>
    </source>
</evidence>